<protein>
    <submittedName>
        <fullName evidence="1">Uncharacterized protein</fullName>
    </submittedName>
</protein>
<accession>A0ACB8Q672</accession>
<proteinExistence type="predicted"/>
<name>A0ACB8Q672_9AGAM</name>
<reference evidence="1" key="1">
    <citation type="submission" date="2021-02" db="EMBL/GenBank/DDBJ databases">
        <authorList>
            <consortium name="DOE Joint Genome Institute"/>
            <person name="Ahrendt S."/>
            <person name="Looney B.P."/>
            <person name="Miyauchi S."/>
            <person name="Morin E."/>
            <person name="Drula E."/>
            <person name="Courty P.E."/>
            <person name="Chicoki N."/>
            <person name="Fauchery L."/>
            <person name="Kohler A."/>
            <person name="Kuo A."/>
            <person name="Labutti K."/>
            <person name="Pangilinan J."/>
            <person name="Lipzen A."/>
            <person name="Riley R."/>
            <person name="Andreopoulos W."/>
            <person name="He G."/>
            <person name="Johnson J."/>
            <person name="Barry K.W."/>
            <person name="Grigoriev I.V."/>
            <person name="Nagy L."/>
            <person name="Hibbett D."/>
            <person name="Henrissat B."/>
            <person name="Matheny P.B."/>
            <person name="Labbe J."/>
            <person name="Martin F."/>
        </authorList>
    </citation>
    <scope>NUCLEOTIDE SEQUENCE</scope>
    <source>
        <strain evidence="1">EC-137</strain>
    </source>
</reference>
<evidence type="ECO:0000313" key="1">
    <source>
        <dbReference type="EMBL" id="KAI0027207.1"/>
    </source>
</evidence>
<comment type="caution">
    <text evidence="1">The sequence shown here is derived from an EMBL/GenBank/DDBJ whole genome shotgun (WGS) entry which is preliminary data.</text>
</comment>
<sequence>MKRPAQADSNPPFTFLVSESGDHLQIHLTEDTVRHILVFPSLYEHRLTVTVDYLSPRSYAHKAPLGLTSKNIERAHFQDNLDNSEEGGLVMKWVTIGADPQPTPRAGATSFLANALPETPKWQKRAFPSTLSLKQPSVLPVISPSKTESSVTEPESDTGNVYDTLKKWGKRGHSAPTGELSIFPDVHDISLIQHIHQFYLDRGATVPFPLLRAAMACKPVVSM</sequence>
<dbReference type="Proteomes" id="UP000814128">
    <property type="component" value="Unassembled WGS sequence"/>
</dbReference>
<gene>
    <name evidence="1" type="ORF">K488DRAFT_91154</name>
</gene>
<organism evidence="1 2">
    <name type="scientific">Vararia minispora EC-137</name>
    <dbReference type="NCBI Taxonomy" id="1314806"/>
    <lineage>
        <taxon>Eukaryota</taxon>
        <taxon>Fungi</taxon>
        <taxon>Dikarya</taxon>
        <taxon>Basidiomycota</taxon>
        <taxon>Agaricomycotina</taxon>
        <taxon>Agaricomycetes</taxon>
        <taxon>Russulales</taxon>
        <taxon>Lachnocladiaceae</taxon>
        <taxon>Vararia</taxon>
    </lineage>
</organism>
<dbReference type="EMBL" id="MU273965">
    <property type="protein sequence ID" value="KAI0027207.1"/>
    <property type="molecule type" value="Genomic_DNA"/>
</dbReference>
<evidence type="ECO:0000313" key="2">
    <source>
        <dbReference type="Proteomes" id="UP000814128"/>
    </source>
</evidence>
<keyword evidence="2" id="KW-1185">Reference proteome</keyword>
<reference evidence="1" key="2">
    <citation type="journal article" date="2022" name="New Phytol.">
        <title>Evolutionary transition to the ectomycorrhizal habit in the genomes of a hyperdiverse lineage of mushroom-forming fungi.</title>
        <authorList>
            <person name="Looney B."/>
            <person name="Miyauchi S."/>
            <person name="Morin E."/>
            <person name="Drula E."/>
            <person name="Courty P.E."/>
            <person name="Kohler A."/>
            <person name="Kuo A."/>
            <person name="LaButti K."/>
            <person name="Pangilinan J."/>
            <person name="Lipzen A."/>
            <person name="Riley R."/>
            <person name="Andreopoulos W."/>
            <person name="He G."/>
            <person name="Johnson J."/>
            <person name="Nolan M."/>
            <person name="Tritt A."/>
            <person name="Barry K.W."/>
            <person name="Grigoriev I.V."/>
            <person name="Nagy L.G."/>
            <person name="Hibbett D."/>
            <person name="Henrissat B."/>
            <person name="Matheny P.B."/>
            <person name="Labbe J."/>
            <person name="Martin F.M."/>
        </authorList>
    </citation>
    <scope>NUCLEOTIDE SEQUENCE</scope>
    <source>
        <strain evidence="1">EC-137</strain>
    </source>
</reference>